<evidence type="ECO:0000313" key="6">
    <source>
        <dbReference type="Proteomes" id="UP001597042"/>
    </source>
</evidence>
<organism evidence="5 6">
    <name type="scientific">Microbacterium koreense</name>
    <dbReference type="NCBI Taxonomy" id="323761"/>
    <lineage>
        <taxon>Bacteria</taxon>
        <taxon>Bacillati</taxon>
        <taxon>Actinomycetota</taxon>
        <taxon>Actinomycetes</taxon>
        <taxon>Micrococcales</taxon>
        <taxon>Microbacteriaceae</taxon>
        <taxon>Microbacterium</taxon>
    </lineage>
</organism>
<dbReference type="EMBL" id="JBHTIM010000001">
    <property type="protein sequence ID" value="MFD0780231.1"/>
    <property type="molecule type" value="Genomic_DNA"/>
</dbReference>
<dbReference type="Proteomes" id="UP001597042">
    <property type="component" value="Unassembled WGS sequence"/>
</dbReference>
<feature type="domain" description="DUF5979" evidence="4">
    <location>
        <begin position="2090"/>
        <end position="2195"/>
    </location>
</feature>
<evidence type="ECO:0000259" key="4">
    <source>
        <dbReference type="Pfam" id="PF19407"/>
    </source>
</evidence>
<feature type="domain" description="DUF5979" evidence="4">
    <location>
        <begin position="1870"/>
        <end position="1984"/>
    </location>
</feature>
<proteinExistence type="predicted"/>
<sequence>MKRPRRWAGIVAAIAVVIGAFAPSAAVALPDPAPADVTALATLDKTTSATTVAPGETFTYTLTIGCSAITDLGCRGAVLTDDVPAPFVVQNVSIGGGINTAEPPVVTGNSVTVTWNTPLGDGTVGLLDSTDGVVTIQALLPADASYDVSGITVTNDAVIEGTNFVDAYGQVDVTPIVPLDLATNADKTLSPAQAIGTAGTPVVATLSGGNDSNATVETLTIEDPAPGTTPNPFDSLAFTGFGTVTPPTGTTQTDYYVFVGGAWVEAPGGVVPAPWTNDDVQGTRVVFTGAIPPGATASVVVNTQLTDAGAALPDGTGVVNTVQSTVGLGGETETADADATFIVRQNDVTVSGEKSFTPDTVIAGDSSIVTITGTNTSTIPIQVLEVREPSTGSFPDAYEFTGFVGPVAWPDDATTGQVVYTFEDGETETVPFASNTTPGDPTLQPIDQVASFELQFTGTILPGSEVTADFGVETDPDLTGLPATVPNEIGIHGSNESVDGNATASGDLYIYAEQIETYVSKQIRPDEILAVPGQVTTVSLDGGLLDRPVPPDPSGSTGRADVVIVQDPADPVEPDAWWNAFNLTAITQTPVPGDASLTIEYWDTTTDQWVTLAGPIDGPTIYSQQVPSDVSDVAGGVRFVYTYTGDDGGFAPGTDFAPNFTASLRPDGRYDPIDLSTPFSVPNCAQTDATSPNPDVDPATSSIPPAECPEIDVVPPDPGNADIIDKTFGTSSSGGVKSVIARSGDTIPSVLRWSTGGYSGIESMTITDIAAPETTAIADSVYDAFDLVRVQPITSTTDPLIVFDAVESVKLYDGSGWVTATNDPCAALCIGGFPGMTLTTAEQSTTTAVRLVFIESPDRAAASAGIVDAPPVGSGVARSTGNERPITLTWQVRDERRGDGTPVLGDELYNLTTDGLVRNTVQATGVFENGDPDISATDQDDVLIVDVPLTTTTSKSWSGGPLAVPGDFGVPPSQFPLSRVAVTTINTTPARVDTLQITDPAPGSVTDRTEDPFQAFTLNNFSRVDMPAGATSAVVTLFCPDGSSTGYSPTQALALTPALMPCDVSGIQVVYEGRIAANAAGTIEFDLRLRPFWRGTTERVSVADSPIANTAEGVIADVDPAGTCPPPQTGARYACDDASSSIALTEPTFSVSAGKTVVPSQQKEDDFSPVTMTLSAQPGGSAHTQTLTMTDDDPTFWNAFDFSSPDPLWQLPPPVARVQVCYLDGGTFTPATVAAGAAAVGGTWTCMPRLGDLSVTAAISFMEAMPATVHGLSFQFWAATDIGWLSPANPVINVPFDIVRRTDLRSGGPVPTTRSDQPVAPGETTPGSFDNTLEVESTSVLVGPGQQLTADAQADAEYRHLHLQAEISVSKTPGGDVEPGAVIPFELEYTNTGERALTEVVFTDELPLDGADEPMLVFDPDRDPTVPPWSFALAGAAPTPPSGDPLPTDPDEVTVDTSDPTRIVFTMPAGTVLEVGQTYTITLQMMIRPGTPAGTPLTNTATMSVAEPLDDCVTTYDPDNDWCLDTTTVTPLSVPALATAKSVRADAPVNETGIPTVRSDINGYSCDGTADSDGFYRFPCVVTTLPGDTEQWRFTVLNVGTLPLDSVVAVDRLPAAGDAGVIVQVPRGSTWAPTFAGDVALEPTASTPAGATLTTYYSTATLPCTADLNPLGTQCASGAWTVLPSTPDDALLASVRSLKFVVDFPDALFAPADSLDITFRTRTTPTTLVDVSYPPAYNTVAVGGAAVAGAERVTVPGTEGRRVGVSYPTGPVGLLKTLSGEATEFAPDSFEVQLTCTVDGEPVTGLPSIELVPGIPEEITGLPWGAECTATEGANGQTETNIGTATVGGPDGPVEFVDVENVFDPASLIIRKVVDTAAVDQRGNPIEYGPFTFTVTCTDFGGETIYADGYNAENPMTESISPGQVWALGGLPGTGECIVTETDDLDAASTTMSATPGTSVEGTQITVDLVADAAVDVVAENTFTTGSLELEKLVEGEAAALAQGPFALVVDCRLDTGDGPAIVWLGRVLLGGDEPWTATIDDIATGATCTVTEPFPSGATTVDITPSSVTIGDGTTVEVTVTNTFDASSLTVAKVVDGEGAPLYGTGPFEVTLECLLPLGGVVDIPGGASRLLSEDNGFTTTYDPLPVGALCTIDETDAGGATSTTITDSAGEPVTGLFRVTDQALAFTVTNTFDLGSMIVSKVVSGTEASAHVDDDFEIVALCELDGDIVAIPGGAQRTLTTTTAVEYTDLPVGAECSVRESDDGGASAVTMTPADPGDPTQALVTIGADAAASVVIENRFDPEMPPTGADLAQAATLGALGVLLLGGGGALLAVRRRPVR</sequence>
<dbReference type="InterPro" id="IPR046022">
    <property type="entry name" value="DUF5979"/>
</dbReference>
<keyword evidence="2" id="KW-1133">Transmembrane helix</keyword>
<feature type="domain" description="DUF5979" evidence="4">
    <location>
        <begin position="1989"/>
        <end position="2086"/>
    </location>
</feature>
<comment type="caution">
    <text evidence="5">The sequence shown here is derived from an EMBL/GenBank/DDBJ whole genome shotgun (WGS) entry which is preliminary data.</text>
</comment>
<name>A0ABW2ZNN6_9MICO</name>
<accession>A0ABW2ZNN6</accession>
<feature type="region of interest" description="Disordered" evidence="1">
    <location>
        <begin position="1303"/>
        <end position="1330"/>
    </location>
</feature>
<dbReference type="Pfam" id="PF19407">
    <property type="entry name" value="DUF5979"/>
    <property type="match status" value="5"/>
</dbReference>
<dbReference type="RefSeq" id="WP_378752507.1">
    <property type="nucleotide sequence ID" value="NZ_JBHSSV010000010.1"/>
</dbReference>
<evidence type="ECO:0000256" key="3">
    <source>
        <dbReference type="SAM" id="SignalP"/>
    </source>
</evidence>
<keyword evidence="2" id="KW-0812">Transmembrane</keyword>
<evidence type="ECO:0000256" key="2">
    <source>
        <dbReference type="SAM" id="Phobius"/>
    </source>
</evidence>
<evidence type="ECO:0000313" key="5">
    <source>
        <dbReference type="EMBL" id="MFD0780231.1"/>
    </source>
</evidence>
<evidence type="ECO:0000256" key="1">
    <source>
        <dbReference type="SAM" id="MobiDB-lite"/>
    </source>
</evidence>
<reference evidence="6" key="1">
    <citation type="journal article" date="2019" name="Int. J. Syst. Evol. Microbiol.">
        <title>The Global Catalogue of Microorganisms (GCM) 10K type strain sequencing project: providing services to taxonomists for standard genome sequencing and annotation.</title>
        <authorList>
            <consortium name="The Broad Institute Genomics Platform"/>
            <consortium name="The Broad Institute Genome Sequencing Center for Infectious Disease"/>
            <person name="Wu L."/>
            <person name="Ma J."/>
        </authorList>
    </citation>
    <scope>NUCLEOTIDE SEQUENCE [LARGE SCALE GENOMIC DNA]</scope>
    <source>
        <strain evidence="6">CCUG 50754</strain>
    </source>
</reference>
<protein>
    <submittedName>
        <fullName evidence="5">DUF5979 domain-containing protein</fullName>
    </submittedName>
</protein>
<feature type="chain" id="PRO_5045457772" evidence="3">
    <location>
        <begin position="29"/>
        <end position="2342"/>
    </location>
</feature>
<feature type="transmembrane region" description="Helical" evidence="2">
    <location>
        <begin position="2313"/>
        <end position="2336"/>
    </location>
</feature>
<keyword evidence="2" id="KW-0472">Membrane</keyword>
<feature type="signal peptide" evidence="3">
    <location>
        <begin position="1"/>
        <end position="28"/>
    </location>
</feature>
<keyword evidence="6" id="KW-1185">Reference proteome</keyword>
<feature type="domain" description="DUF5979" evidence="4">
    <location>
        <begin position="2201"/>
        <end position="2303"/>
    </location>
</feature>
<keyword evidence="3" id="KW-0732">Signal</keyword>
<feature type="domain" description="DUF5979" evidence="4">
    <location>
        <begin position="1775"/>
        <end position="1863"/>
    </location>
</feature>
<gene>
    <name evidence="5" type="ORF">ACFQZV_02825</name>
</gene>